<dbReference type="Proteomes" id="UP000054911">
    <property type="component" value="Unassembled WGS sequence"/>
</dbReference>
<dbReference type="AlphaFoldDB" id="A0A158BKC2"/>
<name>A0A158BKC2_9BURK</name>
<accession>A0A158BKC2</accession>
<keyword evidence="3" id="KW-1185">Reference proteome</keyword>
<evidence type="ECO:0000256" key="1">
    <source>
        <dbReference type="SAM" id="Phobius"/>
    </source>
</evidence>
<comment type="caution">
    <text evidence="2">The sequence shown here is derived from an EMBL/GenBank/DDBJ whole genome shotgun (WGS) entry which is preliminary data.</text>
</comment>
<sequence>MAGRSDRTNGAWSKLFFGLLKSFIAAIAGYFLHSLVDHRQDQVKRVDSQLNVVYRPLRAELLENTRTWEIFHKAHFPDRLVFFDGGVRTVDDIKVWRNYIQTTAQRSNERMSDLISNKVALLVDGRIPNVFAIVIAHTENYKVTIAGWEKSTPDKPAFFTASANTSGVNFPSLDDLQPCVDKQIEILEKTQHELNNPMKGLFDTVPETVPAVCDARR</sequence>
<dbReference type="EMBL" id="FCOE02000010">
    <property type="protein sequence ID" value="SAK69777.1"/>
    <property type="molecule type" value="Genomic_DNA"/>
</dbReference>
<feature type="transmembrane region" description="Helical" evidence="1">
    <location>
        <begin position="15"/>
        <end position="36"/>
    </location>
</feature>
<keyword evidence="1" id="KW-0812">Transmembrane</keyword>
<proteinExistence type="predicted"/>
<gene>
    <name evidence="2" type="ORF">AWB80_03607</name>
</gene>
<evidence type="ECO:0000313" key="2">
    <source>
        <dbReference type="EMBL" id="SAK69777.1"/>
    </source>
</evidence>
<keyword evidence="1" id="KW-0472">Membrane</keyword>
<reference evidence="2" key="1">
    <citation type="submission" date="2016-01" db="EMBL/GenBank/DDBJ databases">
        <authorList>
            <person name="Peeters C."/>
        </authorList>
    </citation>
    <scope>NUCLEOTIDE SEQUENCE [LARGE SCALE GENOMIC DNA]</scope>
    <source>
        <strain evidence="2">LMG 29323</strain>
    </source>
</reference>
<organism evidence="2 3">
    <name type="scientific">Caballeronia pedi</name>
    <dbReference type="NCBI Taxonomy" id="1777141"/>
    <lineage>
        <taxon>Bacteria</taxon>
        <taxon>Pseudomonadati</taxon>
        <taxon>Pseudomonadota</taxon>
        <taxon>Betaproteobacteria</taxon>
        <taxon>Burkholderiales</taxon>
        <taxon>Burkholderiaceae</taxon>
        <taxon>Caballeronia</taxon>
    </lineage>
</organism>
<evidence type="ECO:0000313" key="3">
    <source>
        <dbReference type="Proteomes" id="UP000054911"/>
    </source>
</evidence>
<dbReference type="RefSeq" id="WP_143328078.1">
    <property type="nucleotide sequence ID" value="NZ_FCOE02000010.1"/>
</dbReference>
<keyword evidence="1" id="KW-1133">Transmembrane helix</keyword>
<protein>
    <submittedName>
        <fullName evidence="2">Uncharacterized protein</fullName>
    </submittedName>
</protein>